<organism evidence="1 2">
    <name type="scientific">Vibrio rhizosphaerae</name>
    <dbReference type="NCBI Taxonomy" id="398736"/>
    <lineage>
        <taxon>Bacteria</taxon>
        <taxon>Pseudomonadati</taxon>
        <taxon>Pseudomonadota</taxon>
        <taxon>Gammaproteobacteria</taxon>
        <taxon>Vibrionales</taxon>
        <taxon>Vibrionaceae</taxon>
        <taxon>Vibrio</taxon>
    </lineage>
</organism>
<evidence type="ECO:0000313" key="2">
    <source>
        <dbReference type="Proteomes" id="UP001279860"/>
    </source>
</evidence>
<accession>A0ABU4IQ40</accession>
<protein>
    <recommendedName>
        <fullName evidence="3">Apea-like HEPN domain-containing protein</fullName>
    </recommendedName>
</protein>
<dbReference type="EMBL" id="JAWRCP010000001">
    <property type="protein sequence ID" value="MDW6091516.1"/>
    <property type="molecule type" value="Genomic_DNA"/>
</dbReference>
<sequence length="570" mass="65491">MLQICSGKLFQNTVEYRNQLRGIIYTNLRFGFGREERLDTEAGSLLSTSNLGQSNAIVYEIEELIESTGQEKGILVSHAVDPYILDFSTVLSFALHCTASPSYALTDRLLSNQKGVSTHEIPSKVVKRFFDKDIYCTEADGEHLRKFIKHLIGLERKTYLGVMRAIRTYVTGMHRIADDFELAYTLLVASIESLAQDFDGHKSSWSNYDQRKRKLIDEALSGANNEISTRVRKAILDIEHTSLGRRFRDFSIEHLNPSYFREETLGVVHPISKYDLPKALANAYQARSQYVHNLRTLPSQLTHTIAYSESTQIDNKAWLTIQGLSRLARHIITEFVKRQNTVDKEVYDYSGERSGIVQMKMAPQYWVGRTELYHGSGSKKLEGFLSQIAACMSGTKNAVVTDLRDLLAIVEKKIHEFKKEDKLSYIALHFIFNGFVAEEQRTENASSFQERFECEFMAPSSESLIVHTLFNITPPWEITEYHRTLDRYFEQRDNRFSFRAPALFEAGMILNLAESYRANEERSKAVDLVSMAVENYPGHEALNQFEQDFKLESKPIKWQTILMPKVQEEE</sequence>
<gene>
    <name evidence="1" type="ORF">SBX64_02960</name>
</gene>
<proteinExistence type="predicted"/>
<name>A0ABU4IQ40_9VIBR</name>
<keyword evidence="2" id="KW-1185">Reference proteome</keyword>
<comment type="caution">
    <text evidence="1">The sequence shown here is derived from an EMBL/GenBank/DDBJ whole genome shotgun (WGS) entry which is preliminary data.</text>
</comment>
<evidence type="ECO:0008006" key="3">
    <source>
        <dbReference type="Google" id="ProtNLM"/>
    </source>
</evidence>
<reference evidence="1 2" key="1">
    <citation type="submission" date="2023-11" db="EMBL/GenBank/DDBJ databases">
        <title>Plant-associative lifestyle of Vibrio porteresiae and its evolutionary dynamics.</title>
        <authorList>
            <person name="Rameshkumar N."/>
            <person name="Kirti K."/>
        </authorList>
    </citation>
    <scope>NUCLEOTIDE SEQUENCE [LARGE SCALE GENOMIC DNA]</scope>
    <source>
        <strain evidence="1 2">MSSRF7</strain>
    </source>
</reference>
<dbReference type="RefSeq" id="WP_318584289.1">
    <property type="nucleotide sequence ID" value="NZ_JAWRCP010000001.1"/>
</dbReference>
<dbReference type="Proteomes" id="UP001279860">
    <property type="component" value="Unassembled WGS sequence"/>
</dbReference>
<evidence type="ECO:0000313" key="1">
    <source>
        <dbReference type="EMBL" id="MDW6091516.1"/>
    </source>
</evidence>